<gene>
    <name evidence="5" type="ORF">ACFYU5_25710</name>
</gene>
<evidence type="ECO:0000256" key="4">
    <source>
        <dbReference type="RuleBase" id="RU000363"/>
    </source>
</evidence>
<evidence type="ECO:0000313" key="6">
    <source>
        <dbReference type="Proteomes" id="UP001601442"/>
    </source>
</evidence>
<keyword evidence="3" id="KW-0560">Oxidoreductase</keyword>
<dbReference type="InterPro" id="IPR020904">
    <property type="entry name" value="Sc_DH/Rdtase_CS"/>
</dbReference>
<keyword evidence="6" id="KW-1185">Reference proteome</keyword>
<dbReference type="RefSeq" id="WP_387398597.1">
    <property type="nucleotide sequence ID" value="NZ_JBIAMT010000005.1"/>
</dbReference>
<dbReference type="Gene3D" id="3.40.50.720">
    <property type="entry name" value="NAD(P)-binding Rossmann-like Domain"/>
    <property type="match status" value="1"/>
</dbReference>
<comment type="caution">
    <text evidence="5">The sequence shown here is derived from an EMBL/GenBank/DDBJ whole genome shotgun (WGS) entry which is preliminary data.</text>
</comment>
<dbReference type="Proteomes" id="UP001601442">
    <property type="component" value="Unassembled WGS sequence"/>
</dbReference>
<dbReference type="PANTHER" id="PTHR43490:SF99">
    <property type="entry name" value="SHORT-CHAIN DEHYDROGENASE_REDUCTASE"/>
    <property type="match status" value="1"/>
</dbReference>
<evidence type="ECO:0000256" key="2">
    <source>
        <dbReference type="ARBA" id="ARBA00022857"/>
    </source>
</evidence>
<dbReference type="InterPro" id="IPR002347">
    <property type="entry name" value="SDR_fam"/>
</dbReference>
<dbReference type="EMBL" id="JBIAMT010000005">
    <property type="protein sequence ID" value="MFF0499821.1"/>
    <property type="molecule type" value="Genomic_DNA"/>
</dbReference>
<evidence type="ECO:0000256" key="3">
    <source>
        <dbReference type="ARBA" id="ARBA00023002"/>
    </source>
</evidence>
<reference evidence="5 6" key="1">
    <citation type="submission" date="2024-10" db="EMBL/GenBank/DDBJ databases">
        <title>The Natural Products Discovery Center: Release of the First 8490 Sequenced Strains for Exploring Actinobacteria Biosynthetic Diversity.</title>
        <authorList>
            <person name="Kalkreuter E."/>
            <person name="Kautsar S.A."/>
            <person name="Yang D."/>
            <person name="Bader C.D."/>
            <person name="Teijaro C.N."/>
            <person name="Fluegel L."/>
            <person name="Davis C.M."/>
            <person name="Simpson J.R."/>
            <person name="Lauterbach L."/>
            <person name="Steele A.D."/>
            <person name="Gui C."/>
            <person name="Meng S."/>
            <person name="Li G."/>
            <person name="Viehrig K."/>
            <person name="Ye F."/>
            <person name="Su P."/>
            <person name="Kiefer A.F."/>
            <person name="Nichols A."/>
            <person name="Cepeda A.J."/>
            <person name="Yan W."/>
            <person name="Fan B."/>
            <person name="Jiang Y."/>
            <person name="Adhikari A."/>
            <person name="Zheng C.-J."/>
            <person name="Schuster L."/>
            <person name="Cowan T.M."/>
            <person name="Smanski M.J."/>
            <person name="Chevrette M.G."/>
            <person name="De Carvalho L.P.S."/>
            <person name="Shen B."/>
        </authorList>
    </citation>
    <scope>NUCLEOTIDE SEQUENCE [LARGE SCALE GENOMIC DNA]</scope>
    <source>
        <strain evidence="5 6">NPDC004119</strain>
    </source>
</reference>
<name>A0ABW6P9J2_9NOCA</name>
<keyword evidence="2" id="KW-0521">NADP</keyword>
<dbReference type="Pfam" id="PF00106">
    <property type="entry name" value="adh_short"/>
    <property type="match status" value="1"/>
</dbReference>
<evidence type="ECO:0000313" key="5">
    <source>
        <dbReference type="EMBL" id="MFF0499821.1"/>
    </source>
</evidence>
<dbReference type="PRINTS" id="PR00081">
    <property type="entry name" value="GDHRDH"/>
</dbReference>
<comment type="similarity">
    <text evidence="1 4">Belongs to the short-chain dehydrogenases/reductases (SDR) family.</text>
</comment>
<sequence>MDKRIAVVTGANKGVGRAIAELLAAAGSTVYLGARDAVRGQAVVDELVASGSDVRLLELDVTDDAGVAAAAAAVAEQVDRVDVLVNNAGAAFGWSTPPSREPMAEIKAIYEVNVFGAIRVTQAFLPLLRAAPSANVVMVSSITGSLTAGLDETTPFARINQLGYNSSKTALNAVVVAFAKELRDSGIKVNAVEPGFVGTEMNEGRGPLTPAEGAAEPVRLALLGPDGPTGGFFGAGGTRPW</sequence>
<dbReference type="PRINTS" id="PR00080">
    <property type="entry name" value="SDRFAMILY"/>
</dbReference>
<dbReference type="SUPFAM" id="SSF51735">
    <property type="entry name" value="NAD(P)-binding Rossmann-fold domains"/>
    <property type="match status" value="1"/>
</dbReference>
<dbReference type="PROSITE" id="PS00061">
    <property type="entry name" value="ADH_SHORT"/>
    <property type="match status" value="1"/>
</dbReference>
<dbReference type="PANTHER" id="PTHR43490">
    <property type="entry name" value="(+)-NEOMENTHOL DEHYDROGENASE"/>
    <property type="match status" value="1"/>
</dbReference>
<proteinExistence type="inferred from homology"/>
<dbReference type="InterPro" id="IPR036291">
    <property type="entry name" value="NAD(P)-bd_dom_sf"/>
</dbReference>
<evidence type="ECO:0000256" key="1">
    <source>
        <dbReference type="ARBA" id="ARBA00006484"/>
    </source>
</evidence>
<accession>A0ABW6P9J2</accession>
<protein>
    <submittedName>
        <fullName evidence="5">SDR family NAD(P)-dependent oxidoreductase</fullName>
    </submittedName>
</protein>
<organism evidence="5 6">
    <name type="scientific">Nocardia aobensis</name>
    <dbReference type="NCBI Taxonomy" id="257277"/>
    <lineage>
        <taxon>Bacteria</taxon>
        <taxon>Bacillati</taxon>
        <taxon>Actinomycetota</taxon>
        <taxon>Actinomycetes</taxon>
        <taxon>Mycobacteriales</taxon>
        <taxon>Nocardiaceae</taxon>
        <taxon>Nocardia</taxon>
    </lineage>
</organism>